<dbReference type="PROSITE" id="PS00280">
    <property type="entry name" value="BPTI_KUNITZ_1"/>
    <property type="match status" value="1"/>
</dbReference>
<dbReference type="InterPro" id="IPR036880">
    <property type="entry name" value="Kunitz_BPTI_sf"/>
</dbReference>
<dbReference type="GO" id="GO:0004867">
    <property type="term" value="F:serine-type endopeptidase inhibitor activity"/>
    <property type="evidence" value="ECO:0007669"/>
    <property type="project" value="UniProtKB-KW"/>
</dbReference>
<dbReference type="EMBL" id="GEDV01001827">
    <property type="protein sequence ID" value="JAP86730.1"/>
    <property type="molecule type" value="Transcribed_RNA"/>
</dbReference>
<dbReference type="CDD" id="cd00109">
    <property type="entry name" value="Kunitz-type"/>
    <property type="match status" value="1"/>
</dbReference>
<evidence type="ECO:0000256" key="3">
    <source>
        <dbReference type="ARBA" id="ARBA00023157"/>
    </source>
</evidence>
<evidence type="ECO:0000256" key="4">
    <source>
        <dbReference type="SAM" id="SignalP"/>
    </source>
</evidence>
<evidence type="ECO:0000256" key="1">
    <source>
        <dbReference type="ARBA" id="ARBA00022690"/>
    </source>
</evidence>
<keyword evidence="1" id="KW-0646">Protease inhibitor</keyword>
<keyword evidence="3" id="KW-1015">Disulfide bond</keyword>
<dbReference type="InterPro" id="IPR020901">
    <property type="entry name" value="Prtase_inh_Kunz-CS"/>
</dbReference>
<protein>
    <submittedName>
        <fullName evidence="6">Pancreatic trypsin inhibitor</fullName>
    </submittedName>
</protein>
<dbReference type="PANTHER" id="PTHR10083">
    <property type="entry name" value="KUNITZ-TYPE PROTEASE INHIBITOR-RELATED"/>
    <property type="match status" value="1"/>
</dbReference>
<evidence type="ECO:0000313" key="6">
    <source>
        <dbReference type="EMBL" id="JAP86730.1"/>
    </source>
</evidence>
<dbReference type="SUPFAM" id="SSF57362">
    <property type="entry name" value="BPTI-like"/>
    <property type="match status" value="3"/>
</dbReference>
<feature type="domain" description="BPTI/Kunitz inhibitor" evidence="5">
    <location>
        <begin position="156"/>
        <end position="210"/>
    </location>
</feature>
<dbReference type="PRINTS" id="PR00759">
    <property type="entry name" value="BASICPTASE"/>
</dbReference>
<dbReference type="GO" id="GO:0005615">
    <property type="term" value="C:extracellular space"/>
    <property type="evidence" value="ECO:0007669"/>
    <property type="project" value="TreeGrafter"/>
</dbReference>
<keyword evidence="4" id="KW-0732">Signal</keyword>
<organism evidence="6">
    <name type="scientific">Rhipicephalus appendiculatus</name>
    <name type="common">Brown ear tick</name>
    <dbReference type="NCBI Taxonomy" id="34631"/>
    <lineage>
        <taxon>Eukaryota</taxon>
        <taxon>Metazoa</taxon>
        <taxon>Ecdysozoa</taxon>
        <taxon>Arthropoda</taxon>
        <taxon>Chelicerata</taxon>
        <taxon>Arachnida</taxon>
        <taxon>Acari</taxon>
        <taxon>Parasitiformes</taxon>
        <taxon>Ixodida</taxon>
        <taxon>Ixodoidea</taxon>
        <taxon>Ixodidae</taxon>
        <taxon>Rhipicephalinae</taxon>
        <taxon>Rhipicephalus</taxon>
        <taxon>Rhipicephalus</taxon>
    </lineage>
</organism>
<feature type="signal peptide" evidence="4">
    <location>
        <begin position="1"/>
        <end position="23"/>
    </location>
</feature>
<sequence length="291" mass="34327">MKKALRLHFSFIMRLCLPGMCITATDWSSSEEYDEKYYRCYIEADAGRCKAAIPRWSYNASSKACTTFIYGGCDANENNFYNKSDCNKFCRDKIYGSCAVRHKRKHCHGRKVKKVWFNPDNQTCELFQTNCEYVKNSFHNMKECYERCGGFVTNPCILPIEPARKRSCNTGITVRYGYNPQTKKCEKFLWSSCTGNINNFTTRKQCWKTCAPESPCLLKTEYHRYRFFRSYFYDADHDSCNQTRTFLKKQYWPTENRFQSTQKCKEECMPDHFDSDIGPLSGLYKHVQPFK</sequence>
<dbReference type="PANTHER" id="PTHR10083:SF374">
    <property type="entry name" value="BPTI_KUNITZ INHIBITOR DOMAIN-CONTAINING PROTEIN"/>
    <property type="match status" value="1"/>
</dbReference>
<feature type="chain" id="PRO_5007286990" evidence="4">
    <location>
        <begin position="24"/>
        <end position="291"/>
    </location>
</feature>
<name>A0A131Z7F3_RHIAP</name>
<reference evidence="6" key="1">
    <citation type="journal article" date="2016" name="Ticks Tick Borne Dis.">
        <title>De novo assembly and annotation of the salivary gland transcriptome of Rhipicephalus appendiculatus male and female ticks during blood feeding.</title>
        <authorList>
            <person name="de Castro M.H."/>
            <person name="de Klerk D."/>
            <person name="Pienaar R."/>
            <person name="Latif A.A."/>
            <person name="Rees D.J."/>
            <person name="Mans B.J."/>
        </authorList>
    </citation>
    <scope>NUCLEOTIDE SEQUENCE</scope>
    <source>
        <tissue evidence="6">Salivary glands</tissue>
    </source>
</reference>
<dbReference type="Gene3D" id="4.10.410.10">
    <property type="entry name" value="Pancreatic trypsin inhibitor Kunitz domain"/>
    <property type="match status" value="3"/>
</dbReference>
<dbReference type="InterPro" id="IPR002223">
    <property type="entry name" value="Kunitz_BPTI"/>
</dbReference>
<dbReference type="AlphaFoldDB" id="A0A131Z7F3"/>
<accession>A0A131Z7F3</accession>
<dbReference type="PROSITE" id="PS50279">
    <property type="entry name" value="BPTI_KUNITZ_2"/>
    <property type="match status" value="2"/>
</dbReference>
<dbReference type="Pfam" id="PF00014">
    <property type="entry name" value="Kunitz_BPTI"/>
    <property type="match status" value="2"/>
</dbReference>
<dbReference type="SMART" id="SM00131">
    <property type="entry name" value="KU"/>
    <property type="match status" value="2"/>
</dbReference>
<dbReference type="InterPro" id="IPR050098">
    <property type="entry name" value="TFPI/VKTCI-like"/>
</dbReference>
<evidence type="ECO:0000256" key="2">
    <source>
        <dbReference type="ARBA" id="ARBA00022900"/>
    </source>
</evidence>
<evidence type="ECO:0000259" key="5">
    <source>
        <dbReference type="PROSITE" id="PS50279"/>
    </source>
</evidence>
<keyword evidence="2" id="KW-0722">Serine protease inhibitor</keyword>
<feature type="domain" description="BPTI/Kunitz inhibitor" evidence="5">
    <location>
        <begin position="40"/>
        <end position="90"/>
    </location>
</feature>
<proteinExistence type="predicted"/>